<dbReference type="AlphaFoldDB" id="A0A0P0UX26"/>
<dbReference type="PANTHER" id="PTHR37729">
    <property type="entry name" value="NEUROFILAMENT PROTEIN-LIKE PROTEIN"/>
    <property type="match status" value="1"/>
</dbReference>
<gene>
    <name evidence="2" type="primary">SeNN8</name>
</gene>
<name>A0A0P0UX26_SALEU</name>
<evidence type="ECO:0000256" key="1">
    <source>
        <dbReference type="SAM" id="MobiDB-lite"/>
    </source>
</evidence>
<sequence>MTEEEVVKEETENAAATDNVELEKKENGDVTKRASLGDMIKEENETNQASETLKETPETVKETPETVKETSETVKETSETVKETSEPVKETPETEKETPETEKETPVTEKSRDVEVVPPPLEDKKAEEEKSPTPVVEAEKNGHAEEVIAKEETAETDGKMEEKSKDEAVSKPASKNIMSKVKNSLVKAKKAIIGKSPSSKTISTDASKGEL</sequence>
<feature type="compositionally biased region" description="Basic and acidic residues" evidence="1">
    <location>
        <begin position="52"/>
        <end position="169"/>
    </location>
</feature>
<dbReference type="EMBL" id="LC089023">
    <property type="protein sequence ID" value="BAS69893.1"/>
    <property type="molecule type" value="mRNA"/>
</dbReference>
<accession>A0A0P0UX26</accession>
<organism evidence="2">
    <name type="scientific">Salicornia europaea</name>
    <name type="common">Common glasswort</name>
    <name type="synonym">Salicornia herbacea</name>
    <dbReference type="NCBI Taxonomy" id="206448"/>
    <lineage>
        <taxon>Eukaryota</taxon>
        <taxon>Viridiplantae</taxon>
        <taxon>Streptophyta</taxon>
        <taxon>Embryophyta</taxon>
        <taxon>Tracheophyta</taxon>
        <taxon>Spermatophyta</taxon>
        <taxon>Magnoliopsida</taxon>
        <taxon>eudicotyledons</taxon>
        <taxon>Gunneridae</taxon>
        <taxon>Pentapetalae</taxon>
        <taxon>Caryophyllales</taxon>
        <taxon>Chenopodiaceae</taxon>
        <taxon>Salicornioideae</taxon>
        <taxon>Salicornia</taxon>
        <taxon>Salicornia subgen. Salicornia</taxon>
    </lineage>
</organism>
<feature type="compositionally biased region" description="Basic and acidic residues" evidence="1">
    <location>
        <begin position="21"/>
        <end position="32"/>
    </location>
</feature>
<protein>
    <submittedName>
        <fullName evidence="2">Deduced protein with a coiled-coil domain</fullName>
    </submittedName>
</protein>
<reference evidence="2" key="1">
    <citation type="submission" date="2015-10" db="EMBL/GenBank/DDBJ databases">
        <title>Yeast functional screen to identify genes conferring salt stress tolerance in Salicornia europaea.</title>
        <authorList>
            <person name="Nakahara Y."/>
            <person name="Sawabe S."/>
            <person name="Kainuma K."/>
            <person name="Katsuhara M."/>
            <person name="Shibasaka M."/>
            <person name="Suzuki M."/>
            <person name="Yamamoto K."/>
            <person name="Oguri S."/>
            <person name="Sakamoto H."/>
        </authorList>
    </citation>
    <scope>NUCLEOTIDE SEQUENCE</scope>
    <source>
        <tissue evidence="2">Shoot</tissue>
    </source>
</reference>
<proteinExistence type="evidence at transcript level"/>
<dbReference type="PANTHER" id="PTHR37729:SF1">
    <property type="entry name" value="NEUROFILAMENT PROTEIN-LIKE PROTEIN"/>
    <property type="match status" value="1"/>
</dbReference>
<evidence type="ECO:0000313" key="2">
    <source>
        <dbReference type="EMBL" id="BAS69893.1"/>
    </source>
</evidence>
<feature type="region of interest" description="Disordered" evidence="1">
    <location>
        <begin position="1"/>
        <end position="176"/>
    </location>
</feature>